<feature type="region of interest" description="Disordered" evidence="1">
    <location>
        <begin position="89"/>
        <end position="134"/>
    </location>
</feature>
<organism evidence="2">
    <name type="scientific">viral metagenome</name>
    <dbReference type="NCBI Taxonomy" id="1070528"/>
    <lineage>
        <taxon>unclassified sequences</taxon>
        <taxon>metagenomes</taxon>
        <taxon>organismal metagenomes</taxon>
    </lineage>
</organism>
<proteinExistence type="predicted"/>
<feature type="compositionally biased region" description="Pro residues" evidence="1">
    <location>
        <begin position="98"/>
        <end position="108"/>
    </location>
</feature>
<name>A0A6M3KNC2_9ZZZZ</name>
<accession>A0A6M3KNC2</accession>
<evidence type="ECO:0000313" key="2">
    <source>
        <dbReference type="EMBL" id="QJA82925.1"/>
    </source>
</evidence>
<evidence type="ECO:0000256" key="1">
    <source>
        <dbReference type="SAM" id="MobiDB-lite"/>
    </source>
</evidence>
<dbReference type="EMBL" id="MT142499">
    <property type="protein sequence ID" value="QJA82925.1"/>
    <property type="molecule type" value="Genomic_DNA"/>
</dbReference>
<gene>
    <name evidence="2" type="ORF">MM415A00352_0027</name>
</gene>
<protein>
    <submittedName>
        <fullName evidence="2">Uncharacterized protein</fullName>
    </submittedName>
</protein>
<sequence>MSQILDKVENKTLNDAIKALNDMKDGAGNPLFTAGNRVPYIGKKKEERLQLFTEAYENLLERPDAKDLGFPKDVLDFYSWYYADELDQTPAPEQPKTEPVPAPEPAPEPVKTAEPAPEPVKTAEPAPEPVKEKPKLKARYMELVTEGKHTVKAIKETLQIEFPDKAKSTINTYVTDSQSEKYAPKMFGPSKRVQKDANGILTWIS</sequence>
<dbReference type="AlphaFoldDB" id="A0A6M3KNC2"/>
<reference evidence="2" key="1">
    <citation type="submission" date="2020-03" db="EMBL/GenBank/DDBJ databases">
        <title>The deep terrestrial virosphere.</title>
        <authorList>
            <person name="Holmfeldt K."/>
            <person name="Nilsson E."/>
            <person name="Simone D."/>
            <person name="Lopez-Fernandez M."/>
            <person name="Wu X."/>
            <person name="de Brujin I."/>
            <person name="Lundin D."/>
            <person name="Andersson A."/>
            <person name="Bertilsson S."/>
            <person name="Dopson M."/>
        </authorList>
    </citation>
    <scope>NUCLEOTIDE SEQUENCE</scope>
    <source>
        <strain evidence="2">MM415A00352</strain>
    </source>
</reference>